<dbReference type="SUPFAM" id="SSF52141">
    <property type="entry name" value="Uracil-DNA glycosylase-like"/>
    <property type="match status" value="1"/>
</dbReference>
<gene>
    <name evidence="1" type="ORF">AVDCRST_MAG88-1408</name>
</gene>
<evidence type="ECO:0000313" key="1">
    <source>
        <dbReference type="EMBL" id="CAA9559922.1"/>
    </source>
</evidence>
<proteinExistence type="predicted"/>
<protein>
    <recommendedName>
        <fullName evidence="2">Uracil-DNA glycosylase-like domain-containing protein</fullName>
    </recommendedName>
</protein>
<name>A0A6J4UYQ9_9BACT</name>
<dbReference type="AlphaFoldDB" id="A0A6J4UYQ9"/>
<accession>A0A6J4UYQ9</accession>
<evidence type="ECO:0008006" key="2">
    <source>
        <dbReference type="Google" id="ProtNLM"/>
    </source>
</evidence>
<organism evidence="1">
    <name type="scientific">uncultured Thermomicrobiales bacterium</name>
    <dbReference type="NCBI Taxonomy" id="1645740"/>
    <lineage>
        <taxon>Bacteria</taxon>
        <taxon>Pseudomonadati</taxon>
        <taxon>Thermomicrobiota</taxon>
        <taxon>Thermomicrobia</taxon>
        <taxon>Thermomicrobiales</taxon>
        <taxon>environmental samples</taxon>
    </lineage>
</organism>
<reference evidence="1" key="1">
    <citation type="submission" date="2020-02" db="EMBL/GenBank/DDBJ databases">
        <authorList>
            <person name="Meier V. D."/>
        </authorList>
    </citation>
    <scope>NUCLEOTIDE SEQUENCE</scope>
    <source>
        <strain evidence="1">AVDCRST_MAG88</strain>
    </source>
</reference>
<dbReference type="EMBL" id="CADCWM010000447">
    <property type="protein sequence ID" value="CAA9559922.1"/>
    <property type="molecule type" value="Genomic_DNA"/>
</dbReference>
<sequence>MTTASHPLFERFAPRIAALPARERYTRDELLVPDFLLREEGRLAIYYAPFDWVNAGARVALVGITPGFRQMEIAHREARRLLLAGGLTTREVLELVKYAAAFGGSIRHNLVAMLDGIGLPAALGIETSRELWAERHDLLHVTAAVRHPVFVGGADWTGHTPPVRSNALLRDYVRGVMLEELHSAAGALIVTLGRCAEEAVRLLSDEGALDPARCLAGLPHPSGANGHRKAQFARARDDLSRQVAAWFGVGGRVEGGVAAQVLVDARPPA</sequence>
<dbReference type="InterPro" id="IPR036895">
    <property type="entry name" value="Uracil-DNA_glycosylase-like_sf"/>
</dbReference>